<gene>
    <name evidence="1" type="ORF">TVY486_0100990</name>
</gene>
<protein>
    <submittedName>
        <fullName evidence="1">Uncharacterized protein</fullName>
    </submittedName>
</protein>
<sequence>MSPPWLRKCHSLGGSSSKSIGARHRKATAMATCAKCSAVQFANPKIVSRTLPRVRHVQLVSANATTHISLCKNRRPCGISGLGPIREYANFVVRTHRSSTWPPDVDKIPPPACLVNRATAACLFKEPNFP</sequence>
<accession>G0TR87</accession>
<dbReference type="AlphaFoldDB" id="G0TR87"/>
<proteinExistence type="predicted"/>
<organism evidence="1">
    <name type="scientific">Trypanosoma vivax (strain Y486)</name>
    <dbReference type="NCBI Taxonomy" id="1055687"/>
    <lineage>
        <taxon>Eukaryota</taxon>
        <taxon>Discoba</taxon>
        <taxon>Euglenozoa</taxon>
        <taxon>Kinetoplastea</taxon>
        <taxon>Metakinetoplastina</taxon>
        <taxon>Trypanosomatida</taxon>
        <taxon>Trypanosomatidae</taxon>
        <taxon>Trypanosoma</taxon>
        <taxon>Duttonella</taxon>
    </lineage>
</organism>
<name>G0TR87_TRYVY</name>
<evidence type="ECO:0000313" key="1">
    <source>
        <dbReference type="EMBL" id="CCC46451.1"/>
    </source>
</evidence>
<dbReference type="EMBL" id="HE573017">
    <property type="protein sequence ID" value="CCC46451.1"/>
    <property type="molecule type" value="Genomic_DNA"/>
</dbReference>
<reference evidence="1" key="1">
    <citation type="journal article" date="2012" name="Proc. Natl. Acad. Sci. U.S.A.">
        <title>Antigenic diversity is generated by distinct evolutionary mechanisms in African trypanosome species.</title>
        <authorList>
            <person name="Jackson A.P."/>
            <person name="Berry A."/>
            <person name="Aslett M."/>
            <person name="Allison H.C."/>
            <person name="Burton P."/>
            <person name="Vavrova-Anderson J."/>
            <person name="Brown R."/>
            <person name="Browne H."/>
            <person name="Corton N."/>
            <person name="Hauser H."/>
            <person name="Gamble J."/>
            <person name="Gilderthorp R."/>
            <person name="Marcello L."/>
            <person name="McQuillan J."/>
            <person name="Otto T.D."/>
            <person name="Quail M.A."/>
            <person name="Sanders M.J."/>
            <person name="van Tonder A."/>
            <person name="Ginger M.L."/>
            <person name="Field M.C."/>
            <person name="Barry J.D."/>
            <person name="Hertz-Fowler C."/>
            <person name="Berriman M."/>
        </authorList>
    </citation>
    <scope>NUCLEOTIDE SEQUENCE</scope>
    <source>
        <strain evidence="1">Y486</strain>
    </source>
</reference>